<sequence>CFICGKRGATITCWQKGCKCRFHIPCAMEGKCTTQFFKHYRSFCWEHSPQQARMVAPENTTCLICLDLVEGRTSNGTLGCLACKHAWFRRACVQNYAVRAGFVCFSCLHYQNQYQFLMGMSSSSFPSCTKRGPSWMEEGAYAQLRDRHSRCDGRQCLCPAGRKEAEREGPWQLLLCCCCAAEGTHKRCSSLKHSTTSWECDTC</sequence>
<comment type="caution">
    <text evidence="5">The sequence shown here is derived from an EMBL/GenBank/DDBJ whole genome shotgun (WGS) entry which is preliminary data.</text>
</comment>
<dbReference type="Proteomes" id="UP000531168">
    <property type="component" value="Unassembled WGS sequence"/>
</dbReference>
<dbReference type="SUPFAM" id="SSF57903">
    <property type="entry name" value="FYVE/PHD zinc finger"/>
    <property type="match status" value="1"/>
</dbReference>
<dbReference type="InterPro" id="IPR034732">
    <property type="entry name" value="EPHD"/>
</dbReference>
<dbReference type="PANTHER" id="PTHR12420">
    <property type="entry name" value="PHD FINGER PROTEIN"/>
    <property type="match status" value="1"/>
</dbReference>
<dbReference type="AlphaFoldDB" id="A0A7L0M3M7"/>
<gene>
    <name evidence="5" type="primary">Phf7</name>
    <name evidence="5" type="ORF">AMAGUI_R12132</name>
</gene>
<keyword evidence="2" id="KW-0863">Zinc-finger</keyword>
<keyword evidence="6" id="KW-1185">Reference proteome</keyword>
<name>A0A7L0M3M7_9PSIT</name>
<feature type="non-terminal residue" evidence="5">
    <location>
        <position position="1"/>
    </location>
</feature>
<proteinExistence type="predicted"/>
<evidence type="ECO:0000256" key="2">
    <source>
        <dbReference type="ARBA" id="ARBA00022771"/>
    </source>
</evidence>
<dbReference type="EMBL" id="VXAR01004571">
    <property type="protein sequence ID" value="NXK75392.1"/>
    <property type="molecule type" value="Genomic_DNA"/>
</dbReference>
<evidence type="ECO:0000313" key="5">
    <source>
        <dbReference type="EMBL" id="NXK75392.1"/>
    </source>
</evidence>
<protein>
    <submittedName>
        <fullName evidence="5">PHF7 protein</fullName>
    </submittedName>
</protein>
<keyword evidence="3" id="KW-0862">Zinc</keyword>
<dbReference type="Pfam" id="PF26054">
    <property type="entry name" value="PHD_G2E3"/>
    <property type="match status" value="1"/>
</dbReference>
<keyword evidence="1" id="KW-0479">Metal-binding</keyword>
<dbReference type="InterPro" id="IPR059102">
    <property type="entry name" value="PHD_PHF7/G2E3-like"/>
</dbReference>
<dbReference type="PANTHER" id="PTHR12420:SF47">
    <property type="entry name" value="PHD FINGER PROTEIN 7"/>
    <property type="match status" value="1"/>
</dbReference>
<feature type="domain" description="PHD-type" evidence="4">
    <location>
        <begin position="1"/>
        <end position="48"/>
    </location>
</feature>
<evidence type="ECO:0000256" key="1">
    <source>
        <dbReference type="ARBA" id="ARBA00022723"/>
    </source>
</evidence>
<dbReference type="InterPro" id="IPR011011">
    <property type="entry name" value="Znf_FYVE_PHD"/>
</dbReference>
<dbReference type="InterPro" id="IPR013083">
    <property type="entry name" value="Znf_RING/FYVE/PHD"/>
</dbReference>
<dbReference type="PROSITE" id="PS51805">
    <property type="entry name" value="EPHD"/>
    <property type="match status" value="1"/>
</dbReference>
<dbReference type="Pfam" id="PF13771">
    <property type="entry name" value="zf-HC5HC2H"/>
    <property type="match status" value="1"/>
</dbReference>
<reference evidence="5 6" key="1">
    <citation type="submission" date="2019-09" db="EMBL/GenBank/DDBJ databases">
        <title>Bird 10,000 Genomes (B10K) Project - Family phase.</title>
        <authorList>
            <person name="Zhang G."/>
        </authorList>
    </citation>
    <scope>NUCLEOTIDE SEQUENCE [LARGE SCALE GENOMIC DNA]</scope>
    <source>
        <strain evidence="5">B10K-DU-001-46</strain>
        <tissue evidence="5">Muscle</tissue>
    </source>
</reference>
<organism evidence="5 6">
    <name type="scientific">Amazona guildingii</name>
    <dbReference type="NCBI Taxonomy" id="175529"/>
    <lineage>
        <taxon>Eukaryota</taxon>
        <taxon>Metazoa</taxon>
        <taxon>Chordata</taxon>
        <taxon>Craniata</taxon>
        <taxon>Vertebrata</taxon>
        <taxon>Euteleostomi</taxon>
        <taxon>Archelosauria</taxon>
        <taxon>Archosauria</taxon>
        <taxon>Dinosauria</taxon>
        <taxon>Saurischia</taxon>
        <taxon>Theropoda</taxon>
        <taxon>Coelurosauria</taxon>
        <taxon>Aves</taxon>
        <taxon>Neognathae</taxon>
        <taxon>Neoaves</taxon>
        <taxon>Telluraves</taxon>
        <taxon>Australaves</taxon>
        <taxon>Psittaciformes</taxon>
        <taxon>Psittacidae</taxon>
        <taxon>Amazona</taxon>
    </lineage>
</organism>
<dbReference type="Gene3D" id="3.30.40.10">
    <property type="entry name" value="Zinc/RING finger domain, C3HC4 (zinc finger)"/>
    <property type="match status" value="2"/>
</dbReference>
<feature type="non-terminal residue" evidence="5">
    <location>
        <position position="203"/>
    </location>
</feature>
<dbReference type="InterPro" id="IPR051188">
    <property type="entry name" value="PHD-type_Zinc_Finger"/>
</dbReference>
<evidence type="ECO:0000256" key="3">
    <source>
        <dbReference type="ARBA" id="ARBA00022833"/>
    </source>
</evidence>
<accession>A0A7L0M3M7</accession>
<evidence type="ECO:0000259" key="4">
    <source>
        <dbReference type="PROSITE" id="PS51805"/>
    </source>
</evidence>
<dbReference type="GO" id="GO:0008270">
    <property type="term" value="F:zinc ion binding"/>
    <property type="evidence" value="ECO:0007669"/>
    <property type="project" value="UniProtKB-KW"/>
</dbReference>
<evidence type="ECO:0000313" key="6">
    <source>
        <dbReference type="Proteomes" id="UP000531168"/>
    </source>
</evidence>
<dbReference type="GO" id="GO:0005634">
    <property type="term" value="C:nucleus"/>
    <property type="evidence" value="ECO:0007669"/>
    <property type="project" value="TreeGrafter"/>
</dbReference>